<evidence type="ECO:0000259" key="7">
    <source>
        <dbReference type="Pfam" id="PF20684"/>
    </source>
</evidence>
<evidence type="ECO:0000256" key="2">
    <source>
        <dbReference type="ARBA" id="ARBA00022692"/>
    </source>
</evidence>
<feature type="transmembrane region" description="Helical" evidence="6">
    <location>
        <begin position="69"/>
        <end position="93"/>
    </location>
</feature>
<organism evidence="8 9">
    <name type="scientific">Zopfia rhizophila CBS 207.26</name>
    <dbReference type="NCBI Taxonomy" id="1314779"/>
    <lineage>
        <taxon>Eukaryota</taxon>
        <taxon>Fungi</taxon>
        <taxon>Dikarya</taxon>
        <taxon>Ascomycota</taxon>
        <taxon>Pezizomycotina</taxon>
        <taxon>Dothideomycetes</taxon>
        <taxon>Dothideomycetes incertae sedis</taxon>
        <taxon>Zopfiaceae</taxon>
        <taxon>Zopfia</taxon>
    </lineage>
</organism>
<dbReference type="GO" id="GO:0016020">
    <property type="term" value="C:membrane"/>
    <property type="evidence" value="ECO:0007669"/>
    <property type="project" value="UniProtKB-SubCell"/>
</dbReference>
<evidence type="ECO:0000256" key="1">
    <source>
        <dbReference type="ARBA" id="ARBA00004141"/>
    </source>
</evidence>
<evidence type="ECO:0000313" key="9">
    <source>
        <dbReference type="Proteomes" id="UP000800200"/>
    </source>
</evidence>
<dbReference type="InterPro" id="IPR052337">
    <property type="entry name" value="SAT4-like"/>
</dbReference>
<dbReference type="AlphaFoldDB" id="A0A6A6DYE5"/>
<keyword evidence="3 6" id="KW-1133">Transmembrane helix</keyword>
<evidence type="ECO:0000256" key="5">
    <source>
        <dbReference type="ARBA" id="ARBA00038359"/>
    </source>
</evidence>
<keyword evidence="4 6" id="KW-0472">Membrane</keyword>
<reference evidence="8" key="1">
    <citation type="journal article" date="2020" name="Stud. Mycol.">
        <title>101 Dothideomycetes genomes: a test case for predicting lifestyles and emergence of pathogens.</title>
        <authorList>
            <person name="Haridas S."/>
            <person name="Albert R."/>
            <person name="Binder M."/>
            <person name="Bloem J."/>
            <person name="Labutti K."/>
            <person name="Salamov A."/>
            <person name="Andreopoulos B."/>
            <person name="Baker S."/>
            <person name="Barry K."/>
            <person name="Bills G."/>
            <person name="Bluhm B."/>
            <person name="Cannon C."/>
            <person name="Castanera R."/>
            <person name="Culley D."/>
            <person name="Daum C."/>
            <person name="Ezra D."/>
            <person name="Gonzalez J."/>
            <person name="Henrissat B."/>
            <person name="Kuo A."/>
            <person name="Liang C."/>
            <person name="Lipzen A."/>
            <person name="Lutzoni F."/>
            <person name="Magnuson J."/>
            <person name="Mondo S."/>
            <person name="Nolan M."/>
            <person name="Ohm R."/>
            <person name="Pangilinan J."/>
            <person name="Park H.-J."/>
            <person name="Ramirez L."/>
            <person name="Alfaro M."/>
            <person name="Sun H."/>
            <person name="Tritt A."/>
            <person name="Yoshinaga Y."/>
            <person name="Zwiers L.-H."/>
            <person name="Turgeon B."/>
            <person name="Goodwin S."/>
            <person name="Spatafora J."/>
            <person name="Crous P."/>
            <person name="Grigoriev I."/>
        </authorList>
    </citation>
    <scope>NUCLEOTIDE SEQUENCE</scope>
    <source>
        <strain evidence="8">CBS 207.26</strain>
    </source>
</reference>
<feature type="transmembrane region" description="Helical" evidence="6">
    <location>
        <begin position="113"/>
        <end position="136"/>
    </location>
</feature>
<dbReference type="InterPro" id="IPR049326">
    <property type="entry name" value="Rhodopsin_dom_fungi"/>
</dbReference>
<protein>
    <recommendedName>
        <fullName evidence="7">Rhodopsin domain-containing protein</fullName>
    </recommendedName>
</protein>
<dbReference type="Proteomes" id="UP000800200">
    <property type="component" value="Unassembled WGS sequence"/>
</dbReference>
<feature type="transmembrane region" description="Helical" evidence="6">
    <location>
        <begin position="148"/>
        <end position="176"/>
    </location>
</feature>
<dbReference type="PANTHER" id="PTHR33048">
    <property type="entry name" value="PTH11-LIKE INTEGRAL MEMBRANE PROTEIN (AFU_ORTHOLOGUE AFUA_5G11245)"/>
    <property type="match status" value="1"/>
</dbReference>
<comment type="similarity">
    <text evidence="5">Belongs to the SAT4 family.</text>
</comment>
<dbReference type="OrthoDB" id="10017208at2759"/>
<comment type="subcellular location">
    <subcellularLocation>
        <location evidence="1">Membrane</location>
        <topology evidence="1">Multi-pass membrane protein</topology>
    </subcellularLocation>
</comment>
<accession>A0A6A6DYE5</accession>
<evidence type="ECO:0000256" key="4">
    <source>
        <dbReference type="ARBA" id="ARBA00023136"/>
    </source>
</evidence>
<sequence length="238" mass="26655">MQDPTHIRLDAPPVPANSRINMLPSLFHGTAPQLSLTIVPAPFIAIATLILYLRFWARKQKKQRWGIDDFLSLAALIVTYGEYICMVLVTLFGGHTIPITQIPPENLSFATKVFLAIAVLWATAIALIQLSILSLYLRIFNVITWFKYTCSVIITLVLIWWTSAFSSMMVACVPLYKLWTPQIRGQCINVARFLKALVGSHIVLDVLMISMVLPVIWNMTTNTSNKINISIALTLGIL</sequence>
<proteinExistence type="inferred from homology"/>
<feature type="domain" description="Rhodopsin" evidence="7">
    <location>
        <begin position="53"/>
        <end position="237"/>
    </location>
</feature>
<keyword evidence="2 6" id="KW-0812">Transmembrane</keyword>
<evidence type="ECO:0000256" key="3">
    <source>
        <dbReference type="ARBA" id="ARBA00022989"/>
    </source>
</evidence>
<evidence type="ECO:0000256" key="6">
    <source>
        <dbReference type="SAM" id="Phobius"/>
    </source>
</evidence>
<evidence type="ECO:0000313" key="8">
    <source>
        <dbReference type="EMBL" id="KAF2183000.1"/>
    </source>
</evidence>
<name>A0A6A6DYE5_9PEZI</name>
<feature type="transmembrane region" description="Helical" evidence="6">
    <location>
        <begin position="196"/>
        <end position="217"/>
    </location>
</feature>
<feature type="transmembrane region" description="Helical" evidence="6">
    <location>
        <begin position="34"/>
        <end position="57"/>
    </location>
</feature>
<keyword evidence="9" id="KW-1185">Reference proteome</keyword>
<dbReference type="Pfam" id="PF20684">
    <property type="entry name" value="Fung_rhodopsin"/>
    <property type="match status" value="1"/>
</dbReference>
<dbReference type="PANTHER" id="PTHR33048:SF47">
    <property type="entry name" value="INTEGRAL MEMBRANE PROTEIN-RELATED"/>
    <property type="match status" value="1"/>
</dbReference>
<gene>
    <name evidence="8" type="ORF">K469DRAFT_711350</name>
</gene>
<dbReference type="EMBL" id="ML994645">
    <property type="protein sequence ID" value="KAF2183000.1"/>
    <property type="molecule type" value="Genomic_DNA"/>
</dbReference>